<evidence type="ECO:0000256" key="4">
    <source>
        <dbReference type="ARBA" id="ARBA00022824"/>
    </source>
</evidence>
<protein>
    <recommendedName>
        <fullName evidence="12">Palmitoyltransferase</fullName>
        <ecNumber evidence="12">2.3.1.225</ecNumber>
    </recommendedName>
</protein>
<gene>
    <name evidence="14" type="primary">KNAG0H03110</name>
    <name evidence="14" type="ordered locus">KNAG_0H03110</name>
</gene>
<feature type="transmembrane region" description="Helical" evidence="12">
    <location>
        <begin position="49"/>
        <end position="69"/>
    </location>
</feature>
<evidence type="ECO:0000259" key="13">
    <source>
        <dbReference type="Pfam" id="PF01529"/>
    </source>
</evidence>
<accession>J7S9V0</accession>
<keyword evidence="5 12" id="KW-1133">Transmembrane helix</keyword>
<feature type="transmembrane region" description="Helical" evidence="12">
    <location>
        <begin position="218"/>
        <end position="237"/>
    </location>
</feature>
<dbReference type="GO" id="GO:0030010">
    <property type="term" value="P:establishment of cell polarity"/>
    <property type="evidence" value="ECO:0007669"/>
    <property type="project" value="EnsemblFungi"/>
</dbReference>
<dbReference type="InterPro" id="IPR001594">
    <property type="entry name" value="Palmitoyltrfase_DHHC"/>
</dbReference>
<evidence type="ECO:0000256" key="10">
    <source>
        <dbReference type="ARBA" id="ARBA00038463"/>
    </source>
</evidence>
<evidence type="ECO:0000256" key="5">
    <source>
        <dbReference type="ARBA" id="ARBA00022989"/>
    </source>
</evidence>
<dbReference type="GO" id="GO:0030866">
    <property type="term" value="P:cortical actin cytoskeleton organization"/>
    <property type="evidence" value="ECO:0007669"/>
    <property type="project" value="EnsemblFungi"/>
</dbReference>
<organism evidence="14 15">
    <name type="scientific">Huiozyma naganishii (strain ATCC MYA-139 / BCRC 22969 / CBS 8797 / KCTC 17520 / NBRC 10181 / NCYC 3082 / Yp74L-3)</name>
    <name type="common">Yeast</name>
    <name type="synonym">Kazachstania naganishii</name>
    <dbReference type="NCBI Taxonomy" id="1071383"/>
    <lineage>
        <taxon>Eukaryota</taxon>
        <taxon>Fungi</taxon>
        <taxon>Dikarya</taxon>
        <taxon>Ascomycota</taxon>
        <taxon>Saccharomycotina</taxon>
        <taxon>Saccharomycetes</taxon>
        <taxon>Saccharomycetales</taxon>
        <taxon>Saccharomycetaceae</taxon>
        <taxon>Huiozyma</taxon>
    </lineage>
</organism>
<keyword evidence="15" id="KW-1185">Reference proteome</keyword>
<dbReference type="Pfam" id="PF01529">
    <property type="entry name" value="DHHC"/>
    <property type="match status" value="1"/>
</dbReference>
<evidence type="ECO:0000256" key="11">
    <source>
        <dbReference type="ARBA" id="ARBA00048048"/>
    </source>
</evidence>
<dbReference type="PANTHER" id="PTHR22883:SF489">
    <property type="entry name" value="PALMITOYLTRANSFERASE SWF1"/>
    <property type="match status" value="1"/>
</dbReference>
<dbReference type="OrthoDB" id="9909019at2759"/>
<dbReference type="OMA" id="STNAYDH"/>
<comment type="similarity">
    <text evidence="10">Belongs to the DHHC palmitoyltransferase family. SWF1 subfamily.</text>
</comment>
<evidence type="ECO:0000256" key="6">
    <source>
        <dbReference type="ARBA" id="ARBA00023136"/>
    </source>
</evidence>
<dbReference type="GeneID" id="34527458"/>
<dbReference type="eggNOG" id="KOG1312">
    <property type="taxonomic scope" value="Eukaryota"/>
</dbReference>
<keyword evidence="3 12" id="KW-0812">Transmembrane</keyword>
<keyword evidence="7" id="KW-0564">Palmitate</keyword>
<evidence type="ECO:0000313" key="15">
    <source>
        <dbReference type="Proteomes" id="UP000006310"/>
    </source>
</evidence>
<keyword evidence="8" id="KW-0449">Lipoprotein</keyword>
<dbReference type="RefSeq" id="XP_022465971.1">
    <property type="nucleotide sequence ID" value="XM_022609590.1"/>
</dbReference>
<feature type="domain" description="Palmitoyltransferase DHHC" evidence="13">
    <location>
        <begin position="136"/>
        <end position="253"/>
    </location>
</feature>
<evidence type="ECO:0000256" key="8">
    <source>
        <dbReference type="ARBA" id="ARBA00023288"/>
    </source>
</evidence>
<dbReference type="GO" id="GO:0032432">
    <property type="term" value="C:actin filament bundle"/>
    <property type="evidence" value="ECO:0007669"/>
    <property type="project" value="EnsemblFungi"/>
</dbReference>
<dbReference type="InterPro" id="IPR039859">
    <property type="entry name" value="PFA4/ZDH16/20/ERF2-like"/>
</dbReference>
<evidence type="ECO:0000256" key="3">
    <source>
        <dbReference type="ARBA" id="ARBA00022692"/>
    </source>
</evidence>
<comment type="domain">
    <text evidence="12">The DHHC domain is required for palmitoyltransferase activity.</text>
</comment>
<feature type="transmembrane region" description="Helical" evidence="12">
    <location>
        <begin position="180"/>
        <end position="206"/>
    </location>
</feature>
<name>J7S9V0_HUIN7</name>
<comment type="catalytic activity">
    <reaction evidence="11 12">
        <text>L-cysteinyl-[protein] + hexadecanoyl-CoA = S-hexadecanoyl-L-cysteinyl-[protein] + CoA</text>
        <dbReference type="Rhea" id="RHEA:36683"/>
        <dbReference type="Rhea" id="RHEA-COMP:10131"/>
        <dbReference type="Rhea" id="RHEA-COMP:11032"/>
        <dbReference type="ChEBI" id="CHEBI:29950"/>
        <dbReference type="ChEBI" id="CHEBI:57287"/>
        <dbReference type="ChEBI" id="CHEBI:57379"/>
        <dbReference type="ChEBI" id="CHEBI:74151"/>
        <dbReference type="EC" id="2.3.1.225"/>
    </reaction>
</comment>
<dbReference type="STRING" id="1071383.J7S9V0"/>
<dbReference type="EMBL" id="HE978321">
    <property type="protein sequence ID" value="CCK71726.1"/>
    <property type="molecule type" value="Genomic_DNA"/>
</dbReference>
<reference evidence="14 15" key="1">
    <citation type="journal article" date="2011" name="Proc. Natl. Acad. Sci. U.S.A.">
        <title>Evolutionary erosion of yeast sex chromosomes by mating-type switching accidents.</title>
        <authorList>
            <person name="Gordon J.L."/>
            <person name="Armisen D."/>
            <person name="Proux-Wera E."/>
            <person name="Oheigeartaigh S.S."/>
            <person name="Byrne K.P."/>
            <person name="Wolfe K.H."/>
        </authorList>
    </citation>
    <scope>NUCLEOTIDE SEQUENCE [LARGE SCALE GENOMIC DNA]</scope>
    <source>
        <strain evidence="15">ATCC MYA-139 / BCRC 22969 / CBS 8797 / CCRC 22969 / KCTC 17520 / NBRC 10181 / NCYC 3082</strain>
    </source>
</reference>
<keyword evidence="9 12" id="KW-0012">Acyltransferase</keyword>
<evidence type="ECO:0000256" key="2">
    <source>
        <dbReference type="ARBA" id="ARBA00022679"/>
    </source>
</evidence>
<dbReference type="GO" id="GO:0005794">
    <property type="term" value="C:Golgi apparatus"/>
    <property type="evidence" value="ECO:0007669"/>
    <property type="project" value="TreeGrafter"/>
</dbReference>
<evidence type="ECO:0000256" key="9">
    <source>
        <dbReference type="ARBA" id="ARBA00023315"/>
    </source>
</evidence>
<comment type="subcellular location">
    <subcellularLocation>
        <location evidence="1">Endoplasmic reticulum membrane</location>
        <topology evidence="1">Multi-pass membrane protein</topology>
    </subcellularLocation>
</comment>
<evidence type="ECO:0000256" key="12">
    <source>
        <dbReference type="RuleBase" id="RU079119"/>
    </source>
</evidence>
<dbReference type="GO" id="GO:0006612">
    <property type="term" value="P:protein targeting to membrane"/>
    <property type="evidence" value="ECO:0007669"/>
    <property type="project" value="TreeGrafter"/>
</dbReference>
<dbReference type="Proteomes" id="UP000006310">
    <property type="component" value="Chromosome 8"/>
</dbReference>
<dbReference type="GO" id="GO:0005789">
    <property type="term" value="C:endoplasmic reticulum membrane"/>
    <property type="evidence" value="ECO:0007669"/>
    <property type="project" value="UniProtKB-SubCell"/>
</dbReference>
<proteinExistence type="inferred from homology"/>
<feature type="transmembrane region" description="Helical" evidence="12">
    <location>
        <begin position="81"/>
        <end position="106"/>
    </location>
</feature>
<dbReference type="GO" id="GO:0017157">
    <property type="term" value="P:regulation of exocytosis"/>
    <property type="evidence" value="ECO:0007669"/>
    <property type="project" value="EnsemblFungi"/>
</dbReference>
<dbReference type="EC" id="2.3.1.225" evidence="12"/>
<dbReference type="AlphaFoldDB" id="J7S9V0"/>
<reference evidence="15" key="2">
    <citation type="submission" date="2012-08" db="EMBL/GenBank/DDBJ databases">
        <title>Genome sequence of Kazachstania naganishii.</title>
        <authorList>
            <person name="Gordon J.L."/>
            <person name="Armisen D."/>
            <person name="Proux-Wera E."/>
            <person name="OhEigeartaigh S.S."/>
            <person name="Byrne K.P."/>
            <person name="Wolfe K.H."/>
        </authorList>
    </citation>
    <scope>NUCLEOTIDE SEQUENCE [LARGE SCALE GENOMIC DNA]</scope>
    <source>
        <strain evidence="15">ATCC MYA-139 / BCRC 22969 / CBS 8797 / CCRC 22969 / KCTC 17520 / NBRC 10181 / NCYC 3082</strain>
    </source>
</reference>
<dbReference type="GO" id="GO:0019706">
    <property type="term" value="F:protein-cysteine S-palmitoyltransferase activity"/>
    <property type="evidence" value="ECO:0007669"/>
    <property type="project" value="UniProtKB-EC"/>
</dbReference>
<dbReference type="PANTHER" id="PTHR22883">
    <property type="entry name" value="ZINC FINGER DHHC DOMAIN CONTAINING PROTEIN"/>
    <property type="match status" value="1"/>
</dbReference>
<keyword evidence="4" id="KW-0256">Endoplasmic reticulum</keyword>
<sequence>MWTQLLLILAVLQVFLLLLSPLARLQWPLSWYYEKVYRPFLADPTRYRVKYYIVPVFYFSLYCYMLNLYRSELLPVIWGRLYFIELYFFQPLLLAAIPVSGLLTMFTRPEGCGGRDQGVAPSEGQWPYDGILYYPNTTCRSCHTVKWARSKHCSICRRCIQLADHHCIWFNTCIGRGNFFYFYVFLACHCLILTYAFARLFFFVVVADNKLTSTRSTLTLLMLTGTFALLVDLFTYWQMMLVKEGMTTNEQDKWFLIHEYMRDGKCVNVSCNGSTKKWFLESDEDGKFYSTNAYDHTAYTLTNYHIVKNASEIINMYDKGSFWENFKDMCR</sequence>
<keyword evidence="6 12" id="KW-0472">Membrane</keyword>
<dbReference type="GO" id="GO:0030479">
    <property type="term" value="C:actin cortical patch"/>
    <property type="evidence" value="ECO:0007669"/>
    <property type="project" value="EnsemblFungi"/>
</dbReference>
<dbReference type="GO" id="GO:0042144">
    <property type="term" value="P:vacuole fusion, non-autophagic"/>
    <property type="evidence" value="ECO:0007669"/>
    <property type="project" value="EnsemblFungi"/>
</dbReference>
<dbReference type="PROSITE" id="PS50216">
    <property type="entry name" value="DHHC"/>
    <property type="match status" value="1"/>
</dbReference>
<keyword evidence="2 12" id="KW-0808">Transferase</keyword>
<evidence type="ECO:0000256" key="7">
    <source>
        <dbReference type="ARBA" id="ARBA00023139"/>
    </source>
</evidence>
<evidence type="ECO:0000256" key="1">
    <source>
        <dbReference type="ARBA" id="ARBA00004477"/>
    </source>
</evidence>
<evidence type="ECO:0000313" key="14">
    <source>
        <dbReference type="EMBL" id="CCK71726.1"/>
    </source>
</evidence>
<dbReference type="KEGG" id="kng:KNAG_0H03110"/>
<dbReference type="HOGENOM" id="CLU_042181_2_0_1"/>